<sequence>MPAEKITRRGKTDCICIFALMLILYLPRHPEILHHFPEEIPLPSKETVGYKWNPLSLSLQSSTSYNRRNDLRQYSEHYNISPNFGFIGLGNSPRRNIFKKPAATSSAQPQDTIRTRFRIAIGILSNQCRRAPPLRRLSRSFRPNVTRITVSDSISSLSGNFDRWLSSRASRFDSRNAFSVSESGISTRPPSLSMTAAMDIIQTVATPTQGGLHCEVEYDSHCKTCVKGERARTRK</sequence>
<reference evidence="1" key="1">
    <citation type="submission" date="2020-11" db="EMBL/GenBank/DDBJ databases">
        <authorList>
            <consortium name="DOE Joint Genome Institute"/>
            <person name="Ahrendt S."/>
            <person name="Riley R."/>
            <person name="Andreopoulos W."/>
            <person name="Labutti K."/>
            <person name="Pangilinan J."/>
            <person name="Ruiz-Duenas F.J."/>
            <person name="Barrasa J.M."/>
            <person name="Sanchez-Garcia M."/>
            <person name="Camarero S."/>
            <person name="Miyauchi S."/>
            <person name="Serrano A."/>
            <person name="Linde D."/>
            <person name="Babiker R."/>
            <person name="Drula E."/>
            <person name="Ayuso-Fernandez I."/>
            <person name="Pacheco R."/>
            <person name="Padilla G."/>
            <person name="Ferreira P."/>
            <person name="Barriuso J."/>
            <person name="Kellner H."/>
            <person name="Castanera R."/>
            <person name="Alfaro M."/>
            <person name="Ramirez L."/>
            <person name="Pisabarro A.G."/>
            <person name="Kuo A."/>
            <person name="Tritt A."/>
            <person name="Lipzen A."/>
            <person name="He G."/>
            <person name="Yan M."/>
            <person name="Ng V."/>
            <person name="Cullen D."/>
            <person name="Martin F."/>
            <person name="Rosso M.-N."/>
            <person name="Henrissat B."/>
            <person name="Hibbett D."/>
            <person name="Martinez A.T."/>
            <person name="Grigoriev I.V."/>
        </authorList>
    </citation>
    <scope>NUCLEOTIDE SEQUENCE</scope>
    <source>
        <strain evidence="1">AH 40177</strain>
    </source>
</reference>
<evidence type="ECO:0000313" key="2">
    <source>
        <dbReference type="Proteomes" id="UP000772434"/>
    </source>
</evidence>
<dbReference type="AlphaFoldDB" id="A0A9P5PM16"/>
<evidence type="ECO:0000313" key="1">
    <source>
        <dbReference type="EMBL" id="KAF9065647.1"/>
    </source>
</evidence>
<comment type="caution">
    <text evidence="1">The sequence shown here is derived from an EMBL/GenBank/DDBJ whole genome shotgun (WGS) entry which is preliminary data.</text>
</comment>
<accession>A0A9P5PM16</accession>
<gene>
    <name evidence="1" type="ORF">BDP27DRAFT_1404740</name>
</gene>
<organism evidence="1 2">
    <name type="scientific">Rhodocollybia butyracea</name>
    <dbReference type="NCBI Taxonomy" id="206335"/>
    <lineage>
        <taxon>Eukaryota</taxon>
        <taxon>Fungi</taxon>
        <taxon>Dikarya</taxon>
        <taxon>Basidiomycota</taxon>
        <taxon>Agaricomycotina</taxon>
        <taxon>Agaricomycetes</taxon>
        <taxon>Agaricomycetidae</taxon>
        <taxon>Agaricales</taxon>
        <taxon>Marasmiineae</taxon>
        <taxon>Omphalotaceae</taxon>
        <taxon>Rhodocollybia</taxon>
    </lineage>
</organism>
<proteinExistence type="predicted"/>
<dbReference type="EMBL" id="JADNRY010000100">
    <property type="protein sequence ID" value="KAF9065647.1"/>
    <property type="molecule type" value="Genomic_DNA"/>
</dbReference>
<dbReference type="Proteomes" id="UP000772434">
    <property type="component" value="Unassembled WGS sequence"/>
</dbReference>
<protein>
    <submittedName>
        <fullName evidence="1">Uncharacterized protein</fullName>
    </submittedName>
</protein>
<name>A0A9P5PM16_9AGAR</name>
<keyword evidence="2" id="KW-1185">Reference proteome</keyword>